<evidence type="ECO:0000256" key="1">
    <source>
        <dbReference type="SAM" id="MobiDB-lite"/>
    </source>
</evidence>
<evidence type="ECO:0000259" key="2">
    <source>
        <dbReference type="Pfam" id="PF12937"/>
    </source>
</evidence>
<feature type="compositionally biased region" description="Polar residues" evidence="1">
    <location>
        <begin position="1"/>
        <end position="25"/>
    </location>
</feature>
<gene>
    <name evidence="3" type="ORF">FA13DRAFT_1041508</name>
</gene>
<dbReference type="Proteomes" id="UP000298030">
    <property type="component" value="Unassembled WGS sequence"/>
</dbReference>
<name>A0A4Y7SXA8_COPMI</name>
<sequence length="408" mass="47336">MSSQNYPYTSIPNHQHSLPGLQNQGDGYHRRHDQNEMGLRNDWAPIFTCPPEILLQIIQYAIPVPPSLASILRFGAVCRQWRTVAWSSTELWSRICLNFQYSEYQPNSTPEDVHRMRQDLYYTPRRDMDVPLMQQWIARAGPTRPLSLRINCSVFSLQSRFHKCPFTEPSRLLTMFNYIVNRWDRLDLCIPLSWFTYFRGLSFPQLSSIKLQTFDTDPRVLRSDIAIGDFVIDWATPFLRSVELHGVEVSPRPFPWAQLSHIALYDTRPEGFLEVLPLCRSAVEIKVTILWGTYQLLRINPLLRPTQSDLPQLEHLLMFAEDPEFQVHILSGLFAPQAQRITTNLFWDRLGNLPTSITSFVKRCKLRKLALGVNFDESQIPLKHAEELCVEISRQTGVPIALKETSLR</sequence>
<evidence type="ECO:0000313" key="3">
    <source>
        <dbReference type="EMBL" id="TEB26493.1"/>
    </source>
</evidence>
<reference evidence="3 4" key="1">
    <citation type="journal article" date="2019" name="Nat. Ecol. Evol.">
        <title>Megaphylogeny resolves global patterns of mushroom evolution.</title>
        <authorList>
            <person name="Varga T."/>
            <person name="Krizsan K."/>
            <person name="Foldi C."/>
            <person name="Dima B."/>
            <person name="Sanchez-Garcia M."/>
            <person name="Sanchez-Ramirez S."/>
            <person name="Szollosi G.J."/>
            <person name="Szarkandi J.G."/>
            <person name="Papp V."/>
            <person name="Albert L."/>
            <person name="Andreopoulos W."/>
            <person name="Angelini C."/>
            <person name="Antonin V."/>
            <person name="Barry K.W."/>
            <person name="Bougher N.L."/>
            <person name="Buchanan P."/>
            <person name="Buyck B."/>
            <person name="Bense V."/>
            <person name="Catcheside P."/>
            <person name="Chovatia M."/>
            <person name="Cooper J."/>
            <person name="Damon W."/>
            <person name="Desjardin D."/>
            <person name="Finy P."/>
            <person name="Geml J."/>
            <person name="Haridas S."/>
            <person name="Hughes K."/>
            <person name="Justo A."/>
            <person name="Karasinski D."/>
            <person name="Kautmanova I."/>
            <person name="Kiss B."/>
            <person name="Kocsube S."/>
            <person name="Kotiranta H."/>
            <person name="LaButti K.M."/>
            <person name="Lechner B.E."/>
            <person name="Liimatainen K."/>
            <person name="Lipzen A."/>
            <person name="Lukacs Z."/>
            <person name="Mihaltcheva S."/>
            <person name="Morgado L.N."/>
            <person name="Niskanen T."/>
            <person name="Noordeloos M.E."/>
            <person name="Ohm R.A."/>
            <person name="Ortiz-Santana B."/>
            <person name="Ovrebo C."/>
            <person name="Racz N."/>
            <person name="Riley R."/>
            <person name="Savchenko A."/>
            <person name="Shiryaev A."/>
            <person name="Soop K."/>
            <person name="Spirin V."/>
            <person name="Szebenyi C."/>
            <person name="Tomsovsky M."/>
            <person name="Tulloss R.E."/>
            <person name="Uehling J."/>
            <person name="Grigoriev I.V."/>
            <person name="Vagvolgyi C."/>
            <person name="Papp T."/>
            <person name="Martin F.M."/>
            <person name="Miettinen O."/>
            <person name="Hibbett D.S."/>
            <person name="Nagy L.G."/>
        </authorList>
    </citation>
    <scope>NUCLEOTIDE SEQUENCE [LARGE SCALE GENOMIC DNA]</scope>
    <source>
        <strain evidence="3 4">FP101781</strain>
    </source>
</reference>
<keyword evidence="4" id="KW-1185">Reference proteome</keyword>
<feature type="region of interest" description="Disordered" evidence="1">
    <location>
        <begin position="1"/>
        <end position="33"/>
    </location>
</feature>
<dbReference type="AlphaFoldDB" id="A0A4Y7SXA8"/>
<dbReference type="InterPro" id="IPR036047">
    <property type="entry name" value="F-box-like_dom_sf"/>
</dbReference>
<dbReference type="InterPro" id="IPR001810">
    <property type="entry name" value="F-box_dom"/>
</dbReference>
<dbReference type="Gene3D" id="1.20.1280.50">
    <property type="match status" value="1"/>
</dbReference>
<feature type="domain" description="F-box" evidence="2">
    <location>
        <begin position="50"/>
        <end position="97"/>
    </location>
</feature>
<dbReference type="OrthoDB" id="3139566at2759"/>
<accession>A0A4Y7SXA8</accession>
<dbReference type="EMBL" id="QPFP01000048">
    <property type="protein sequence ID" value="TEB26493.1"/>
    <property type="molecule type" value="Genomic_DNA"/>
</dbReference>
<evidence type="ECO:0000313" key="4">
    <source>
        <dbReference type="Proteomes" id="UP000298030"/>
    </source>
</evidence>
<dbReference type="Pfam" id="PF12937">
    <property type="entry name" value="F-box-like"/>
    <property type="match status" value="1"/>
</dbReference>
<protein>
    <recommendedName>
        <fullName evidence="2">F-box domain-containing protein</fullName>
    </recommendedName>
</protein>
<dbReference type="SUPFAM" id="SSF81383">
    <property type="entry name" value="F-box domain"/>
    <property type="match status" value="1"/>
</dbReference>
<organism evidence="3 4">
    <name type="scientific">Coprinellus micaceus</name>
    <name type="common">Glistening ink-cap mushroom</name>
    <name type="synonym">Coprinus micaceus</name>
    <dbReference type="NCBI Taxonomy" id="71717"/>
    <lineage>
        <taxon>Eukaryota</taxon>
        <taxon>Fungi</taxon>
        <taxon>Dikarya</taxon>
        <taxon>Basidiomycota</taxon>
        <taxon>Agaricomycotina</taxon>
        <taxon>Agaricomycetes</taxon>
        <taxon>Agaricomycetidae</taxon>
        <taxon>Agaricales</taxon>
        <taxon>Agaricineae</taxon>
        <taxon>Psathyrellaceae</taxon>
        <taxon>Coprinellus</taxon>
    </lineage>
</organism>
<comment type="caution">
    <text evidence="3">The sequence shown here is derived from an EMBL/GenBank/DDBJ whole genome shotgun (WGS) entry which is preliminary data.</text>
</comment>
<proteinExistence type="predicted"/>